<evidence type="ECO:0000313" key="3">
    <source>
        <dbReference type="Proteomes" id="UP000054166"/>
    </source>
</evidence>
<reference evidence="3" key="2">
    <citation type="submission" date="2015-01" db="EMBL/GenBank/DDBJ databases">
        <title>Evolutionary Origins and Diversification of the Mycorrhizal Mutualists.</title>
        <authorList>
            <consortium name="DOE Joint Genome Institute"/>
            <consortium name="Mycorrhizal Genomics Consortium"/>
            <person name="Kohler A."/>
            <person name="Kuo A."/>
            <person name="Nagy L.G."/>
            <person name="Floudas D."/>
            <person name="Copeland A."/>
            <person name="Barry K.W."/>
            <person name="Cichocki N."/>
            <person name="Veneault-Fourrey C."/>
            <person name="LaButti K."/>
            <person name="Lindquist E.A."/>
            <person name="Lipzen A."/>
            <person name="Lundell T."/>
            <person name="Morin E."/>
            <person name="Murat C."/>
            <person name="Riley R."/>
            <person name="Ohm R."/>
            <person name="Sun H."/>
            <person name="Tunlid A."/>
            <person name="Henrissat B."/>
            <person name="Grigoriev I.V."/>
            <person name="Hibbett D.S."/>
            <person name="Martin F."/>
        </authorList>
    </citation>
    <scope>NUCLEOTIDE SEQUENCE [LARGE SCALE GENOMIC DNA]</scope>
    <source>
        <strain evidence="3">F 1598</strain>
    </source>
</reference>
<feature type="region of interest" description="Disordered" evidence="1">
    <location>
        <begin position="312"/>
        <end position="346"/>
    </location>
</feature>
<keyword evidence="3" id="KW-1185">Reference proteome</keyword>
<feature type="compositionally biased region" description="Acidic residues" evidence="1">
    <location>
        <begin position="266"/>
        <end position="278"/>
    </location>
</feature>
<feature type="region of interest" description="Disordered" evidence="1">
    <location>
        <begin position="285"/>
        <end position="304"/>
    </location>
</feature>
<accession>A0A0C3B1M5</accession>
<protein>
    <submittedName>
        <fullName evidence="2">Uncharacterized protein</fullName>
    </submittedName>
</protein>
<name>A0A0C3B1M5_PILCF</name>
<dbReference type="AlphaFoldDB" id="A0A0C3B1M5"/>
<feature type="compositionally biased region" description="Basic and acidic residues" evidence="1">
    <location>
        <begin position="285"/>
        <end position="295"/>
    </location>
</feature>
<evidence type="ECO:0000313" key="2">
    <source>
        <dbReference type="EMBL" id="KIM71127.1"/>
    </source>
</evidence>
<evidence type="ECO:0000256" key="1">
    <source>
        <dbReference type="SAM" id="MobiDB-lite"/>
    </source>
</evidence>
<dbReference type="InParanoid" id="A0A0C3B1M5"/>
<dbReference type="EMBL" id="KN833467">
    <property type="protein sequence ID" value="KIM71127.1"/>
    <property type="molecule type" value="Genomic_DNA"/>
</dbReference>
<reference evidence="2 3" key="1">
    <citation type="submission" date="2014-04" db="EMBL/GenBank/DDBJ databases">
        <authorList>
            <consortium name="DOE Joint Genome Institute"/>
            <person name="Kuo A."/>
            <person name="Tarkka M."/>
            <person name="Buscot F."/>
            <person name="Kohler A."/>
            <person name="Nagy L.G."/>
            <person name="Floudas D."/>
            <person name="Copeland A."/>
            <person name="Barry K.W."/>
            <person name="Cichocki N."/>
            <person name="Veneault-Fourrey C."/>
            <person name="LaButti K."/>
            <person name="Lindquist E.A."/>
            <person name="Lipzen A."/>
            <person name="Lundell T."/>
            <person name="Morin E."/>
            <person name="Murat C."/>
            <person name="Sun H."/>
            <person name="Tunlid A."/>
            <person name="Henrissat B."/>
            <person name="Grigoriev I.V."/>
            <person name="Hibbett D.S."/>
            <person name="Martin F."/>
            <person name="Nordberg H.P."/>
            <person name="Cantor M.N."/>
            <person name="Hua S.X."/>
        </authorList>
    </citation>
    <scope>NUCLEOTIDE SEQUENCE [LARGE SCALE GENOMIC DNA]</scope>
    <source>
        <strain evidence="2 3">F 1598</strain>
    </source>
</reference>
<sequence>MLTIQRHLEACDHLDFDQSAWDEFYYVFFTNRAVGLSRLAINMQNNPVPNSAAVKNACADFERRVDVLNDKMTNSLSKLSKGGPRRGFDDRDLQQLPEKGVLISTLQAQAYRPAVYSSPAVRQLRNALVETINKSCLEGLSWAPWDEPIFASVAEEMQDFDEVADREELKTALSNRQIIARQRKSIQHLVNTIQKTPEAQVRGGALDSDVAQSLVDLVQCLEMNASHLRWTELKRKGPWQAPAEEDSSEKLDIVIGDSASSLPTAENDEDDSAVDDEGALNMNGREKASAKEAKPQKNVKRSVKLPSDIVLEGGEEFVPAPPADPKRPTKRSKGKQPQQVAEAGGLPGAKAIVATAKRTAEALNRAQPASRQTLGKPCEEGTLPFQVKRSILTYACYRQPDEIASKRVAKSTGVTVETSSPPTLGAVSPFGRDGHGELVTFGENEREIQYEIDEAGGLVYPESAANPSPEEVMYLALRVFRATPCLKPLLDAKRLGTAKWKEIVTSEAQRAKISKKLDQMAFTREDLDAPYSQPVLHQLQYWVDFFAIKALTQPSSTFQIYEGHSTNILGMLRYQAHHSPAKVVGFRDFSPNGIMNRALGLALAGSRRKSITLPSASPTVIISTEPASPSDPQPVPRRPRPAIPLVSGVV</sequence>
<dbReference type="Proteomes" id="UP000054166">
    <property type="component" value="Unassembled WGS sequence"/>
</dbReference>
<feature type="region of interest" description="Disordered" evidence="1">
    <location>
        <begin position="621"/>
        <end position="650"/>
    </location>
</feature>
<proteinExistence type="predicted"/>
<feature type="region of interest" description="Disordered" evidence="1">
    <location>
        <begin position="259"/>
        <end position="278"/>
    </location>
</feature>
<dbReference type="HOGENOM" id="CLU_421558_0_0_1"/>
<gene>
    <name evidence="2" type="ORF">PILCRDRAFT_17352</name>
</gene>
<organism evidence="2 3">
    <name type="scientific">Piloderma croceum (strain F 1598)</name>
    <dbReference type="NCBI Taxonomy" id="765440"/>
    <lineage>
        <taxon>Eukaryota</taxon>
        <taxon>Fungi</taxon>
        <taxon>Dikarya</taxon>
        <taxon>Basidiomycota</taxon>
        <taxon>Agaricomycotina</taxon>
        <taxon>Agaricomycetes</taxon>
        <taxon>Agaricomycetidae</taxon>
        <taxon>Atheliales</taxon>
        <taxon>Atheliaceae</taxon>
        <taxon>Piloderma</taxon>
    </lineage>
</organism>